<protein>
    <submittedName>
        <fullName evidence="1">Uncharacterized protein</fullName>
    </submittedName>
</protein>
<dbReference type="EMBL" id="AGVE01000049">
    <property type="protein sequence ID" value="EHI11108.1"/>
    <property type="molecule type" value="Genomic_DNA"/>
</dbReference>
<dbReference type="InterPro" id="IPR033459">
    <property type="entry name" value="AveC-like"/>
</dbReference>
<comment type="caution">
    <text evidence="1">The sequence shown here is derived from an EMBL/GenBank/DDBJ whole genome shotgun (WGS) entry which is preliminary data.</text>
</comment>
<organism evidence="1 2">
    <name type="scientific">Mycolicibacterium thermoresistibile (strain ATCC 19527 / DSM 44167 / CIP 105390 / JCM 6362 / NCTC 10409 / 316)</name>
    <name type="common">Mycobacterium thermoresistibile</name>
    <dbReference type="NCBI Taxonomy" id="1078020"/>
    <lineage>
        <taxon>Bacteria</taxon>
        <taxon>Bacillati</taxon>
        <taxon>Actinomycetota</taxon>
        <taxon>Actinomycetes</taxon>
        <taxon>Mycobacteriales</taxon>
        <taxon>Mycobacteriaceae</taxon>
        <taxon>Mycolicibacterium</taxon>
    </lineage>
</organism>
<dbReference type="Proteomes" id="UP000004915">
    <property type="component" value="Unassembled WGS sequence"/>
</dbReference>
<gene>
    <name evidence="1" type="ORF">KEK_19581</name>
</gene>
<dbReference type="Pfam" id="PF17198">
    <property type="entry name" value="AveC_like"/>
    <property type="match status" value="1"/>
</dbReference>
<evidence type="ECO:0000313" key="2">
    <source>
        <dbReference type="Proteomes" id="UP000004915"/>
    </source>
</evidence>
<accession>G7CLM4</accession>
<name>G7CLM4_MYCT3</name>
<reference evidence="1 2" key="1">
    <citation type="submission" date="2011-11" db="EMBL/GenBank/DDBJ databases">
        <authorList>
            <consortium name="Tuberculosis Structural Genomics Consortium"/>
            <person name="Ioerger T.R."/>
        </authorList>
    </citation>
    <scope>NUCLEOTIDE SEQUENCE [LARGE SCALE GENOMIC DNA]</scope>
    <source>
        <strain evidence="2">ATCC 19527 / DSM 44167 / CIP 105390 / JCM 6362 / NCTC 10409 / 316</strain>
    </source>
</reference>
<dbReference type="AlphaFoldDB" id="G7CLM4"/>
<evidence type="ECO:0000313" key="1">
    <source>
        <dbReference type="EMBL" id="EHI11108.1"/>
    </source>
</evidence>
<proteinExistence type="predicted"/>
<sequence length="44" mass="5552">MWQDPIMNWSPFAVYNPELWHLPEDWPLCRRADRRAVRWRNSVR</sequence>
<keyword evidence="2" id="KW-1185">Reference proteome</keyword>